<sequence>MRSKDSAKVCICNVVSMPLRVRHIVKIFGRSRSPCGKYFPLARMWTTKPIGYTEIMRFDLNGFRHEVTQFMQGKLATVPWPTTDSASEQYAQFTAPLESFIASGKRTRALFLAAGWQTAAPQRLQGSASLPIKAGSAVEFFQAAALVHDDIIDNASSRRGFDSVHVNFAKRHQAQNLGGSSAHYGLSSAILLGDFLVSISSHIFEKAEAISLEAHAQARSLFHSMTAEVAFGQFLDNRAQYTPLDADPTALVRNAFAVLLHKSARYSVEVPLLIGATLAGCDDDHRQVLSTVGCPLGEAFQLRDDVLGVFGDPRVTGKPSGGDLIEGKRTVLIGLALQRATPAQIQLLQSVLGTQMDATQIDTVREIISDSGAYAEHDRLIQEREELAYQELERKNLDSPLLFALLEELANRTA</sequence>
<dbReference type="PANTHER" id="PTHR12001:SF85">
    <property type="entry name" value="SHORT CHAIN ISOPRENYL DIPHOSPHATE SYNTHASE"/>
    <property type="match status" value="1"/>
</dbReference>
<dbReference type="AlphaFoldDB" id="A0A4Q9V188"/>
<dbReference type="GO" id="GO:0046872">
    <property type="term" value="F:metal ion binding"/>
    <property type="evidence" value="ECO:0007669"/>
    <property type="project" value="UniProtKB-KW"/>
</dbReference>
<dbReference type="EMBL" id="SJDT01000002">
    <property type="protein sequence ID" value="TBW22841.1"/>
    <property type="molecule type" value="Genomic_DNA"/>
</dbReference>
<name>A0A4Q9V188_9ACTO</name>
<dbReference type="InterPro" id="IPR033749">
    <property type="entry name" value="Polyprenyl_synt_CS"/>
</dbReference>
<reference evidence="7 8" key="1">
    <citation type="submission" date="2019-02" db="EMBL/GenBank/DDBJ databases">
        <title>Arcanobacterium bovis sp. nov., isolated from the milk of a cow with mastitis.</title>
        <authorList>
            <person name="Sammra O."/>
            <person name="Foster G."/>
            <person name="Hassan A."/>
            <person name="Alssahen M."/>
            <person name="Laemmler C."/>
            <person name="Borowiak M."/>
            <person name="Malorny B."/>
            <person name="Abdulmawjood A."/>
        </authorList>
    </citation>
    <scope>NUCLEOTIDE SEQUENCE [LARGE SCALE GENOMIC DNA]</scope>
    <source>
        <strain evidence="7 8">C605018/01/1</strain>
    </source>
</reference>
<protein>
    <submittedName>
        <fullName evidence="7">Polyprenyl synthetase family protein</fullName>
    </submittedName>
</protein>
<dbReference type="GO" id="GO:0008299">
    <property type="term" value="P:isoprenoid biosynthetic process"/>
    <property type="evidence" value="ECO:0007669"/>
    <property type="project" value="InterPro"/>
</dbReference>
<evidence type="ECO:0000313" key="8">
    <source>
        <dbReference type="Proteomes" id="UP000293036"/>
    </source>
</evidence>
<dbReference type="PROSITE" id="PS00723">
    <property type="entry name" value="POLYPRENYL_SYNTHASE_1"/>
    <property type="match status" value="1"/>
</dbReference>
<gene>
    <name evidence="7" type="ORF">EZJ44_02755</name>
</gene>
<dbReference type="InterPro" id="IPR008949">
    <property type="entry name" value="Isoprenoid_synthase_dom_sf"/>
</dbReference>
<dbReference type="SFLD" id="SFLDS00005">
    <property type="entry name" value="Isoprenoid_Synthase_Type_I"/>
    <property type="match status" value="1"/>
</dbReference>
<dbReference type="InterPro" id="IPR000092">
    <property type="entry name" value="Polyprenyl_synt"/>
</dbReference>
<dbReference type="GO" id="GO:0004659">
    <property type="term" value="F:prenyltransferase activity"/>
    <property type="evidence" value="ECO:0007669"/>
    <property type="project" value="InterPro"/>
</dbReference>
<accession>A0A4Q9V188</accession>
<dbReference type="PANTHER" id="PTHR12001">
    <property type="entry name" value="GERANYLGERANYL PYROPHOSPHATE SYNTHASE"/>
    <property type="match status" value="1"/>
</dbReference>
<keyword evidence="8" id="KW-1185">Reference proteome</keyword>
<comment type="similarity">
    <text evidence="2 6">Belongs to the FPP/GGPP synthase family.</text>
</comment>
<evidence type="ECO:0000256" key="6">
    <source>
        <dbReference type="RuleBase" id="RU004466"/>
    </source>
</evidence>
<dbReference type="OrthoDB" id="4497239at2"/>
<evidence type="ECO:0000313" key="7">
    <source>
        <dbReference type="EMBL" id="TBW22841.1"/>
    </source>
</evidence>
<keyword evidence="3 6" id="KW-0808">Transferase</keyword>
<dbReference type="CDD" id="cd00685">
    <property type="entry name" value="Trans_IPPS_HT"/>
    <property type="match status" value="1"/>
</dbReference>
<dbReference type="SUPFAM" id="SSF48576">
    <property type="entry name" value="Terpenoid synthases"/>
    <property type="match status" value="1"/>
</dbReference>
<evidence type="ECO:0000256" key="2">
    <source>
        <dbReference type="ARBA" id="ARBA00006706"/>
    </source>
</evidence>
<evidence type="ECO:0000256" key="3">
    <source>
        <dbReference type="ARBA" id="ARBA00022679"/>
    </source>
</evidence>
<evidence type="ECO:0000256" key="4">
    <source>
        <dbReference type="ARBA" id="ARBA00022723"/>
    </source>
</evidence>
<dbReference type="Proteomes" id="UP000293036">
    <property type="component" value="Unassembled WGS sequence"/>
</dbReference>
<evidence type="ECO:0000256" key="5">
    <source>
        <dbReference type="ARBA" id="ARBA00022842"/>
    </source>
</evidence>
<comment type="cofactor">
    <cofactor evidence="1">
        <name>Mg(2+)</name>
        <dbReference type="ChEBI" id="CHEBI:18420"/>
    </cofactor>
</comment>
<dbReference type="Gene3D" id="1.10.600.10">
    <property type="entry name" value="Farnesyl Diphosphate Synthase"/>
    <property type="match status" value="1"/>
</dbReference>
<organism evidence="7 8">
    <name type="scientific">Arcanobacterium bovis</name>
    <dbReference type="NCBI Taxonomy" id="2529275"/>
    <lineage>
        <taxon>Bacteria</taxon>
        <taxon>Bacillati</taxon>
        <taxon>Actinomycetota</taxon>
        <taxon>Actinomycetes</taxon>
        <taxon>Actinomycetales</taxon>
        <taxon>Actinomycetaceae</taxon>
        <taxon>Arcanobacterium</taxon>
    </lineage>
</organism>
<dbReference type="PROSITE" id="PS00444">
    <property type="entry name" value="POLYPRENYL_SYNTHASE_2"/>
    <property type="match status" value="1"/>
</dbReference>
<keyword evidence="4" id="KW-0479">Metal-binding</keyword>
<evidence type="ECO:0000256" key="1">
    <source>
        <dbReference type="ARBA" id="ARBA00001946"/>
    </source>
</evidence>
<keyword evidence="5" id="KW-0460">Magnesium</keyword>
<comment type="caution">
    <text evidence="7">The sequence shown here is derived from an EMBL/GenBank/DDBJ whole genome shotgun (WGS) entry which is preliminary data.</text>
</comment>
<dbReference type="Pfam" id="PF00348">
    <property type="entry name" value="polyprenyl_synt"/>
    <property type="match status" value="1"/>
</dbReference>
<proteinExistence type="inferred from homology"/>